<dbReference type="eggNOG" id="ENOG502TN8B">
    <property type="taxonomic scope" value="Eukaryota"/>
</dbReference>
<gene>
    <name evidence="3" type="ORF">BEWA_019580</name>
</gene>
<evidence type="ECO:0000313" key="3">
    <source>
        <dbReference type="EMBL" id="AFZ79112.1"/>
    </source>
</evidence>
<dbReference type="InterPro" id="IPR032675">
    <property type="entry name" value="LRR_dom_sf"/>
</dbReference>
<dbReference type="VEuPathDB" id="PiroplasmaDB:BEWA_019580"/>
<dbReference type="SUPFAM" id="SSF52058">
    <property type="entry name" value="L domain-like"/>
    <property type="match status" value="1"/>
</dbReference>
<dbReference type="GO" id="GO:0005737">
    <property type="term" value="C:cytoplasm"/>
    <property type="evidence" value="ECO:0007669"/>
    <property type="project" value="TreeGrafter"/>
</dbReference>
<keyword evidence="4" id="KW-1185">Reference proteome</keyword>
<keyword evidence="1" id="KW-0433">Leucine-rich repeat</keyword>
<name>L0ATZ2_THEEQ</name>
<dbReference type="AlphaFoldDB" id="L0ATZ2"/>
<dbReference type="PANTHER" id="PTHR15454">
    <property type="entry name" value="NISCHARIN RELATED"/>
    <property type="match status" value="1"/>
</dbReference>
<organism evidence="3 4">
    <name type="scientific">Theileria equi strain WA</name>
    <dbReference type="NCBI Taxonomy" id="1537102"/>
    <lineage>
        <taxon>Eukaryota</taxon>
        <taxon>Sar</taxon>
        <taxon>Alveolata</taxon>
        <taxon>Apicomplexa</taxon>
        <taxon>Aconoidasida</taxon>
        <taxon>Piroplasmida</taxon>
        <taxon>Theileriidae</taxon>
        <taxon>Theileria</taxon>
    </lineage>
</organism>
<protein>
    <recommendedName>
        <fullName evidence="5">Leucine rich repeat domain containing protein</fullName>
    </recommendedName>
</protein>
<dbReference type="OrthoDB" id="266138at2759"/>
<evidence type="ECO:0008006" key="5">
    <source>
        <dbReference type="Google" id="ProtNLM"/>
    </source>
</evidence>
<sequence length="391" mass="44015">MLLNLSGVSITTLTDDLVRDELSRLDSDYDDIKELNISNCDLGSLEGITLFKNLHTLIASHNRISVIDQIASLYGLRNVKLDHNCLTDIYIRTHANGRYVLSSFSDVSSLSFEKFAHKDISVTEKVSDNILGGLDAEGYEYIDLSFNKIETIQGLVPGRLKCFTLILSNNLISVVDGLCSFLDIRVLDLSFNVECDIRKLSECSFAPNCKIFLQSIKLQNVELLEDLLNSHKNAVAYTDLGDVHHERLLQVCNLDLTKLREKRFISTSSGYADFVYDGDEFPDELLTPRCDTYTNSDKAYINRSLDILEPFETGSTADTSYFSKSFSYLEQNPKSEKGKQSSDEYNSVKYLPKTATPGVSHLDFLYSSIRLCNAIDSWSNDIKNTLLKNTD</sequence>
<dbReference type="Proteomes" id="UP000031512">
    <property type="component" value="Chromosome 1"/>
</dbReference>
<dbReference type="Gene3D" id="3.80.10.10">
    <property type="entry name" value="Ribonuclease Inhibitor"/>
    <property type="match status" value="2"/>
</dbReference>
<dbReference type="EMBL" id="CP001669">
    <property type="protein sequence ID" value="AFZ79112.1"/>
    <property type="molecule type" value="Genomic_DNA"/>
</dbReference>
<keyword evidence="2" id="KW-0677">Repeat</keyword>
<dbReference type="PROSITE" id="PS51450">
    <property type="entry name" value="LRR"/>
    <property type="match status" value="1"/>
</dbReference>
<dbReference type="RefSeq" id="XP_004828778.1">
    <property type="nucleotide sequence ID" value="XM_004828721.1"/>
</dbReference>
<dbReference type="InterPro" id="IPR001611">
    <property type="entry name" value="Leu-rich_rpt"/>
</dbReference>
<proteinExistence type="predicted"/>
<dbReference type="KEGG" id="beq:BEWA_019580"/>
<evidence type="ECO:0000256" key="1">
    <source>
        <dbReference type="ARBA" id="ARBA00022614"/>
    </source>
</evidence>
<evidence type="ECO:0000313" key="4">
    <source>
        <dbReference type="Proteomes" id="UP000031512"/>
    </source>
</evidence>
<dbReference type="GeneID" id="15803451"/>
<accession>L0ATZ2</accession>
<evidence type="ECO:0000256" key="2">
    <source>
        <dbReference type="ARBA" id="ARBA00022737"/>
    </source>
</evidence>
<reference evidence="3 4" key="1">
    <citation type="journal article" date="2012" name="BMC Genomics">
        <title>Comparative genomic analysis and phylogenetic position of Theileria equi.</title>
        <authorList>
            <person name="Kappmeyer L.S."/>
            <person name="Thiagarajan M."/>
            <person name="Herndon D.R."/>
            <person name="Ramsay J.D."/>
            <person name="Caler E."/>
            <person name="Djikeng A."/>
            <person name="Gillespie J.J."/>
            <person name="Lau A.O."/>
            <person name="Roalson E.H."/>
            <person name="Silva J.C."/>
            <person name="Silva M.G."/>
            <person name="Suarez C.E."/>
            <person name="Ueti M.W."/>
            <person name="Nene V.M."/>
            <person name="Mealey R.H."/>
            <person name="Knowles D.P."/>
            <person name="Brayton K.A."/>
        </authorList>
    </citation>
    <scope>NUCLEOTIDE SEQUENCE [LARGE SCALE GENOMIC DNA]</scope>
    <source>
        <strain evidence="3 4">WA</strain>
    </source>
</reference>